<dbReference type="Proteomes" id="UP001343724">
    <property type="component" value="Unassembled WGS sequence"/>
</dbReference>
<gene>
    <name evidence="1" type="ORF">VJ920_05795</name>
</gene>
<dbReference type="RefSeq" id="WP_326437748.1">
    <property type="nucleotide sequence ID" value="NZ_JAYMFH010000005.1"/>
</dbReference>
<name>A0ABU6IY95_9ACTN</name>
<reference evidence="1 2" key="1">
    <citation type="submission" date="2024-01" db="EMBL/GenBank/DDBJ databases">
        <title>novel species in genus Adlercreutzia.</title>
        <authorList>
            <person name="Liu X."/>
        </authorList>
    </citation>
    <scope>NUCLEOTIDE SEQUENCE [LARGE SCALE GENOMIC DNA]</scope>
    <source>
        <strain evidence="1 2">R22</strain>
    </source>
</reference>
<dbReference type="InterPro" id="IPR009241">
    <property type="entry name" value="HigB-like"/>
</dbReference>
<evidence type="ECO:0000313" key="2">
    <source>
        <dbReference type="Proteomes" id="UP001343724"/>
    </source>
</evidence>
<protein>
    <submittedName>
        <fullName evidence="1">Type II toxin-antitoxin system RelE/ParE family toxin</fullName>
    </submittedName>
</protein>
<keyword evidence="2" id="KW-1185">Reference proteome</keyword>
<sequence length="137" mass="15719">MGEKSHGHNPDIPIDLYKENRIKSWQVDMAYIEDWLDTLDDESVALVLAAVGVLREQGPLLKRPLVGAIEGSRFKNMKELRPGSAGVSEIRILFAFDPRRHAILLLGGDKRGQWRAWYKRAIPEADRRFAEHLETMR</sequence>
<comment type="caution">
    <text evidence="1">The sequence shown here is derived from an EMBL/GenBank/DDBJ whole genome shotgun (WGS) entry which is preliminary data.</text>
</comment>
<proteinExistence type="predicted"/>
<evidence type="ECO:0000313" key="1">
    <source>
        <dbReference type="EMBL" id="MEC4294814.1"/>
    </source>
</evidence>
<dbReference type="EMBL" id="JAYMFH010000005">
    <property type="protein sequence ID" value="MEC4294814.1"/>
    <property type="molecule type" value="Genomic_DNA"/>
</dbReference>
<organism evidence="1 2">
    <name type="scientific">Adlercreutzia shanghongiae</name>
    <dbReference type="NCBI Taxonomy" id="3111773"/>
    <lineage>
        <taxon>Bacteria</taxon>
        <taxon>Bacillati</taxon>
        <taxon>Actinomycetota</taxon>
        <taxon>Coriobacteriia</taxon>
        <taxon>Eggerthellales</taxon>
        <taxon>Eggerthellaceae</taxon>
        <taxon>Adlercreutzia</taxon>
    </lineage>
</organism>
<accession>A0ABU6IY95</accession>
<dbReference type="Pfam" id="PF05973">
    <property type="entry name" value="Gp49"/>
    <property type="match status" value="1"/>
</dbReference>